<gene>
    <name evidence="1" type="ORF">MPL1032_180331</name>
</gene>
<dbReference type="AlphaFoldDB" id="A0A0K2VV27"/>
<proteinExistence type="predicted"/>
<accession>A0A0K2VV27</accession>
<sequence>MPTGYTAWAFHACMEGLAACAPKRVPTFGGHALGWVDAALCVCDDVGILAGGDRRRHVAVLGAGGVAAATRRYGRGRIIARHHEAAGLQALLPCGAGVEHILFSPDRPAGERDRWRDPKFRTLRSCDGRACNKAHLPRNGTAPAPALLHRLKSARAGG</sequence>
<reference evidence="2" key="1">
    <citation type="submission" date="2014-08" db="EMBL/GenBank/DDBJ databases">
        <authorList>
            <person name="Edwards T."/>
        </authorList>
    </citation>
    <scope>NUCLEOTIDE SEQUENCE [LARGE SCALE GENOMIC DNA]</scope>
</reference>
<dbReference type="Proteomes" id="UP000182888">
    <property type="component" value="Unassembled WGS sequence"/>
</dbReference>
<organism evidence="1 2">
    <name type="scientific">Mesorhizobium plurifarium</name>
    <dbReference type="NCBI Taxonomy" id="69974"/>
    <lineage>
        <taxon>Bacteria</taxon>
        <taxon>Pseudomonadati</taxon>
        <taxon>Pseudomonadota</taxon>
        <taxon>Alphaproteobacteria</taxon>
        <taxon>Hyphomicrobiales</taxon>
        <taxon>Phyllobacteriaceae</taxon>
        <taxon>Mesorhizobium</taxon>
    </lineage>
</organism>
<name>A0A0K2VV27_MESPL</name>
<protein>
    <submittedName>
        <fullName evidence="1">Uncharacterized protein</fullName>
    </submittedName>
</protein>
<evidence type="ECO:0000313" key="1">
    <source>
        <dbReference type="EMBL" id="CDX54054.1"/>
    </source>
</evidence>
<dbReference type="EMBL" id="CCND01000010">
    <property type="protein sequence ID" value="CDX54054.1"/>
    <property type="molecule type" value="Genomic_DNA"/>
</dbReference>
<evidence type="ECO:0000313" key="2">
    <source>
        <dbReference type="Proteomes" id="UP000182888"/>
    </source>
</evidence>